<feature type="domain" description="Ig-like" evidence="6">
    <location>
        <begin position="925"/>
        <end position="1002"/>
    </location>
</feature>
<dbReference type="Pfam" id="PF07679">
    <property type="entry name" value="I-set"/>
    <property type="match status" value="3"/>
</dbReference>
<evidence type="ECO:0000256" key="1">
    <source>
        <dbReference type="ARBA" id="ARBA00022729"/>
    </source>
</evidence>
<sequence>MKMEYMVPFALFLHVCLGQALAVVVTPENSPAAIVVGQNVTLKPNPPYTITHGAWNFESNLILFWYPGDNVTQSPYENRIFFNESNASLTLTSLQVGDSGQYHCNGVRPRAFNRVLTLSVQVPISNVNMTVSDTNLIEFNDTVTLNCSASGTPLWFQWINGTSAVTASDRVQFNNGRNVLTIKPVTRFDTGPFSCNVFNNVSQEHSWSVHLNISYGPSNLTLEVAPDKMAYMSGSSVTLTCSAESNPAASYMWLFNDTPLNKVGGLLELTDLQMNETGQYTCLVHNSVTSRYEKISRSVIIVDPISAVAVNQVGTPILNLTFTLSCVVKGPVDSIHWMKSNIYLPADNRISTSNKNATLTFTPVEMSDNGTYSCMASNAVSNKTSDYMLTVNYGPKMPVILGPSIIATASNLMLSCSAASWPPSNFTWYFNGLLVKEGPDYKVDNLRLSNSGNYTCSAHNDITNITKMVTKEVKVIDLISSATIKITGNPPVDLKRFTLTCEAIGAVYDRYWMMDGMALNLNMSRMSLSEDNSTLTFNPVLTSDDGSYTCMASNPLNNVTSPMFFLKVNYGPKTPVITGPMQPVKAGSNVTLNCNAASEPPSNYTWYFKNGMESGSMYVINEATSSNSGNYTCVAKNDVTKQNSSTLKELVVIDPISAVMIMEGEPPILNMTFTLSCNVTGPVDFIHWMINSSSYLQSNDRIYFSNGNRTLTFKPVDHCDNGDYQCVAMNAVSKLNSSEYMLMVNYGPDNVTISGPSILATGSNATFTCDASSWPPSIFLWFNNGFTVGMSSVYKKYSLSPADSGEYICTAHNNITDLSSSATKMLTVIDPISKVMVNEDDGPPILNMTFTLSCNVTGPVDFIHWMINSSSYLQSNDRIYFSNGNRTLTFKPVDHCDNGDYQCVAMNAVSKLNSSEYMLMVNYGPWDTVITGPHVAAPGSDVTFHCSATSLPPSAYSWYYNGSMIGEGAQLELPNLTFNKSGEYTCKAHNNKTSMDSSASINLRVIPPLTVVTIETDGQLPILGRSFKCNCSANSETTSIYWMKNGMYLSWNGTVSFSEDNVTMTIASVMHDDNGEYQCTAINDVSEKTSSLYNLRVNFGPNNVSISGPELAETGENVTFNCSATSWPPSGFSWYFSGSWVANGSSYTTEPLALKGSWNYTCMAHNNITGLHSSASMKLMVFDAINSIVVKPKPVIPMDSENFLLYCDIDGPHDSIKWIRDSQPLISNNTVTISNDRTTVSFKPLGTANDGLYQCVAENIVKQHFSEPYNLSASYGPSDVLISITTQNPFTLTCQAVSQPPSQYEWIIDDELKGNSSTIEMTLFVALRLDTITCKAKNPRTNETVAATFEMPDLSAAPPLQSRVDLILTVLLALSLCLLGNRFS</sequence>
<dbReference type="Pfam" id="PF13895">
    <property type="entry name" value="Ig_2"/>
    <property type="match status" value="2"/>
</dbReference>
<evidence type="ECO:0000256" key="5">
    <source>
        <dbReference type="SAM" id="SignalP"/>
    </source>
</evidence>
<feature type="domain" description="Ig-like" evidence="6">
    <location>
        <begin position="488"/>
        <end position="560"/>
    </location>
</feature>
<comment type="caution">
    <text evidence="7">The sequence shown here is derived from an EMBL/GenBank/DDBJ whole genome shotgun (WGS) entry which is preliminary data.</text>
</comment>
<dbReference type="InterPro" id="IPR013098">
    <property type="entry name" value="Ig_I-set"/>
</dbReference>
<dbReference type="SMART" id="SM00408">
    <property type="entry name" value="IGc2"/>
    <property type="match status" value="14"/>
</dbReference>
<keyword evidence="8" id="KW-1185">Reference proteome</keyword>
<feature type="domain" description="Ig-like" evidence="6">
    <location>
        <begin position="655"/>
        <end position="738"/>
    </location>
</feature>
<proteinExistence type="predicted"/>
<keyword evidence="1 5" id="KW-0732">Signal</keyword>
<feature type="domain" description="Ig-like" evidence="6">
    <location>
        <begin position="1007"/>
        <end position="1091"/>
    </location>
</feature>
<feature type="signal peptide" evidence="5">
    <location>
        <begin position="1"/>
        <end position="22"/>
    </location>
</feature>
<keyword evidence="3" id="KW-0325">Glycoprotein</keyword>
<feature type="domain" description="Ig-like" evidence="6">
    <location>
        <begin position="831"/>
        <end position="915"/>
    </location>
</feature>
<feature type="domain" description="Ig-like" evidence="6">
    <location>
        <begin position="1101"/>
        <end position="1178"/>
    </location>
</feature>
<dbReference type="Gene3D" id="2.60.40.10">
    <property type="entry name" value="Immunoglobulins"/>
    <property type="match status" value="14"/>
</dbReference>
<dbReference type="InterPro" id="IPR003599">
    <property type="entry name" value="Ig_sub"/>
</dbReference>
<dbReference type="InterPro" id="IPR013783">
    <property type="entry name" value="Ig-like_fold"/>
</dbReference>
<dbReference type="PANTHER" id="PTHR44337">
    <property type="entry name" value="CARCINOEMBRYONIC ANTIGEN-RELATED CELL ADHESION MOLECULE 8"/>
    <property type="match status" value="1"/>
</dbReference>
<dbReference type="InterPro" id="IPR007110">
    <property type="entry name" value="Ig-like_dom"/>
</dbReference>
<organism evidence="7 8">
    <name type="scientific">Alosa alosa</name>
    <name type="common">allis shad</name>
    <dbReference type="NCBI Taxonomy" id="278164"/>
    <lineage>
        <taxon>Eukaryota</taxon>
        <taxon>Metazoa</taxon>
        <taxon>Chordata</taxon>
        <taxon>Craniata</taxon>
        <taxon>Vertebrata</taxon>
        <taxon>Euteleostomi</taxon>
        <taxon>Actinopterygii</taxon>
        <taxon>Neopterygii</taxon>
        <taxon>Teleostei</taxon>
        <taxon>Clupei</taxon>
        <taxon>Clupeiformes</taxon>
        <taxon>Clupeoidei</taxon>
        <taxon>Clupeidae</taxon>
        <taxon>Alosa</taxon>
    </lineage>
</organism>
<feature type="domain" description="Ig-like" evidence="6">
    <location>
        <begin position="31"/>
        <end position="104"/>
    </location>
</feature>
<dbReference type="InterPro" id="IPR052598">
    <property type="entry name" value="IgSF_CEA-related"/>
</dbReference>
<dbReference type="SUPFAM" id="SSF48726">
    <property type="entry name" value="Immunoglobulin"/>
    <property type="match status" value="14"/>
</dbReference>
<evidence type="ECO:0000256" key="4">
    <source>
        <dbReference type="ARBA" id="ARBA00023319"/>
    </source>
</evidence>
<feature type="domain" description="Ig-like" evidence="6">
    <location>
        <begin position="1277"/>
        <end position="1346"/>
    </location>
</feature>
<evidence type="ECO:0000313" key="8">
    <source>
        <dbReference type="Proteomes" id="UP000823561"/>
    </source>
</evidence>
<feature type="domain" description="Ig-like" evidence="6">
    <location>
        <begin position="123"/>
        <end position="214"/>
    </location>
</feature>
<feature type="domain" description="Ig-like" evidence="6">
    <location>
        <begin position="217"/>
        <end position="296"/>
    </location>
</feature>
<feature type="domain" description="Ig-like" evidence="6">
    <location>
        <begin position="748"/>
        <end position="827"/>
    </location>
</feature>
<dbReference type="SMART" id="SM00409">
    <property type="entry name" value="IG"/>
    <property type="match status" value="14"/>
</dbReference>
<dbReference type="InterPro" id="IPR003598">
    <property type="entry name" value="Ig_sub2"/>
</dbReference>
<feature type="domain" description="Ig-like" evidence="6">
    <location>
        <begin position="1186"/>
        <end position="1272"/>
    </location>
</feature>
<feature type="domain" description="Ig-like" evidence="6">
    <location>
        <begin position="572"/>
        <end position="651"/>
    </location>
</feature>
<evidence type="ECO:0000259" key="6">
    <source>
        <dbReference type="PROSITE" id="PS50835"/>
    </source>
</evidence>
<name>A0AAV6G734_9TELE</name>
<dbReference type="Pfam" id="PF13927">
    <property type="entry name" value="Ig_3"/>
    <property type="match status" value="6"/>
</dbReference>
<accession>A0AAV6G734</accession>
<keyword evidence="4" id="KW-0393">Immunoglobulin domain</keyword>
<reference evidence="7" key="1">
    <citation type="submission" date="2020-10" db="EMBL/GenBank/DDBJ databases">
        <title>Chromosome-scale genome assembly of the Allis shad, Alosa alosa.</title>
        <authorList>
            <person name="Margot Z."/>
            <person name="Christophe K."/>
            <person name="Cabau C."/>
            <person name="Louis A."/>
            <person name="Berthelot C."/>
            <person name="Parey E."/>
            <person name="Roest Crollius H."/>
            <person name="Montfort J."/>
            <person name="Robinson-Rechavi M."/>
            <person name="Bucao C."/>
            <person name="Bouchez O."/>
            <person name="Gislard M."/>
            <person name="Lluch J."/>
            <person name="Milhes M."/>
            <person name="Lampietro C."/>
            <person name="Lopez Roques C."/>
            <person name="Donnadieu C."/>
            <person name="Braasch I."/>
            <person name="Desvignes T."/>
            <person name="Postlethwait J."/>
            <person name="Bobe J."/>
            <person name="Guiguen Y."/>
        </authorList>
    </citation>
    <scope>NUCLEOTIDE SEQUENCE</scope>
    <source>
        <strain evidence="7">M-15738</strain>
        <tissue evidence="7">Blood</tissue>
    </source>
</reference>
<keyword evidence="2" id="KW-1015">Disulfide bond</keyword>
<dbReference type="Proteomes" id="UP000823561">
    <property type="component" value="Chromosome 13"/>
</dbReference>
<feature type="chain" id="PRO_5043798144" description="Ig-like domain-containing protein" evidence="5">
    <location>
        <begin position="23"/>
        <end position="1384"/>
    </location>
</feature>
<dbReference type="InterPro" id="IPR036179">
    <property type="entry name" value="Ig-like_dom_sf"/>
</dbReference>
<protein>
    <recommendedName>
        <fullName evidence="6">Ig-like domain-containing protein</fullName>
    </recommendedName>
</protein>
<feature type="domain" description="Ig-like" evidence="6">
    <location>
        <begin position="395"/>
        <end position="474"/>
    </location>
</feature>
<dbReference type="PROSITE" id="PS50835">
    <property type="entry name" value="IG_LIKE"/>
    <property type="match status" value="15"/>
</dbReference>
<evidence type="ECO:0000256" key="3">
    <source>
        <dbReference type="ARBA" id="ARBA00023180"/>
    </source>
</evidence>
<dbReference type="PANTHER" id="PTHR44337:SF20">
    <property type="entry name" value="CARCINOEMBRYONIC ANTIGEN-RELATED CELL ADHESION MOLECULE 5-RELATED"/>
    <property type="match status" value="1"/>
</dbReference>
<evidence type="ECO:0000313" key="7">
    <source>
        <dbReference type="EMBL" id="KAG5270938.1"/>
    </source>
</evidence>
<dbReference type="CDD" id="cd00096">
    <property type="entry name" value="Ig"/>
    <property type="match status" value="1"/>
</dbReference>
<feature type="domain" description="Ig-like" evidence="6">
    <location>
        <begin position="304"/>
        <end position="390"/>
    </location>
</feature>
<evidence type="ECO:0000256" key="2">
    <source>
        <dbReference type="ARBA" id="ARBA00023157"/>
    </source>
</evidence>
<gene>
    <name evidence="7" type="ORF">AALO_G00174040</name>
</gene>
<dbReference type="EMBL" id="JADWDJ010000013">
    <property type="protein sequence ID" value="KAG5270938.1"/>
    <property type="molecule type" value="Genomic_DNA"/>
</dbReference>